<accession>F0V382</accession>
<evidence type="ECO:0000313" key="3">
    <source>
        <dbReference type="Proteomes" id="UP000008645"/>
    </source>
</evidence>
<reference evidence="2 3" key="1">
    <citation type="journal article" date="2011" name="J. Bacteriol.">
        <title>Complete genome sequence of the hemotrophic Mycoplasma suis strain KI3806.</title>
        <authorList>
            <person name="Oehlerking J."/>
            <person name="Kube M."/>
            <person name="Felder K.M."/>
            <person name="Matter D."/>
            <person name="Wittenbrink M.M."/>
            <person name="Schwarzenbach S."/>
            <person name="Kramer M.M."/>
            <person name="Hoelzle K."/>
            <person name="Hoelzle L.E."/>
        </authorList>
    </citation>
    <scope>NUCLEOTIDE SEQUENCE [LARGE SCALE GENOMIC DNA]</scope>
    <source>
        <strain evidence="3">KI_3806</strain>
    </source>
</reference>
<keyword evidence="1" id="KW-0812">Transmembrane</keyword>
<feature type="transmembrane region" description="Helical" evidence="1">
    <location>
        <begin position="6"/>
        <end position="28"/>
    </location>
</feature>
<organism evidence="2 3">
    <name type="scientific">Mycoplasma suis (strain KI_3806)</name>
    <dbReference type="NCBI Taxonomy" id="708248"/>
    <lineage>
        <taxon>Bacteria</taxon>
        <taxon>Bacillati</taxon>
        <taxon>Mycoplasmatota</taxon>
        <taxon>Mollicutes</taxon>
        <taxon>Mycoplasmataceae</taxon>
        <taxon>Mycoplasma</taxon>
    </lineage>
</organism>
<proteinExistence type="predicted"/>
<evidence type="ECO:0000313" key="2">
    <source>
        <dbReference type="EMBL" id="CBZ40304.1"/>
    </source>
</evidence>
<sequence>MALAGSNYLIAVILGVMGAASAGSYGFFNYIKEQGTQGIENNEKQRLVAEFFEKESFDNSKISCTKLLKSTNIETFEEKKLDDQECQKVVNEKWKNKNQEQPWIWINVNKQEVEKVLRKYNLLFGDVYHSQEPKDKKSWFEGFLGCVEEKDSSNDQKVVVTCKKNGDESKAKSFLSITS</sequence>
<gene>
    <name evidence="2" type="ORF">MSUIS_02110</name>
</gene>
<dbReference type="Proteomes" id="UP000008645">
    <property type="component" value="Chromosome"/>
</dbReference>
<dbReference type="KEGG" id="msk:MSUIS_02110"/>
<evidence type="ECO:0000256" key="1">
    <source>
        <dbReference type="SAM" id="Phobius"/>
    </source>
</evidence>
<dbReference type="RefSeq" id="WP_013608916.1">
    <property type="nucleotide sequence ID" value="NC_015153.1"/>
</dbReference>
<dbReference type="EMBL" id="FQ790233">
    <property type="protein sequence ID" value="CBZ40304.1"/>
    <property type="molecule type" value="Genomic_DNA"/>
</dbReference>
<dbReference type="HOGENOM" id="CLU_1501912_0_0_14"/>
<keyword evidence="1" id="KW-0472">Membrane</keyword>
<protein>
    <submittedName>
        <fullName evidence="2">Uncharacterized protein</fullName>
    </submittedName>
</protein>
<name>F0V382_MYCS3</name>
<dbReference type="AlphaFoldDB" id="F0V382"/>
<keyword evidence="1" id="KW-1133">Transmembrane helix</keyword>